<protein>
    <submittedName>
        <fullName evidence="3">Uncharacterized protein</fullName>
    </submittedName>
</protein>
<feature type="region of interest" description="Disordered" evidence="2">
    <location>
        <begin position="405"/>
        <end position="456"/>
    </location>
</feature>
<feature type="compositionally biased region" description="Polar residues" evidence="2">
    <location>
        <begin position="405"/>
        <end position="414"/>
    </location>
</feature>
<reference evidence="3" key="2">
    <citation type="submission" date="2022-01" db="EMBL/GenBank/DDBJ databases">
        <authorList>
            <person name="Yamashiro T."/>
            <person name="Shiraishi A."/>
            <person name="Satake H."/>
            <person name="Nakayama K."/>
        </authorList>
    </citation>
    <scope>NUCLEOTIDE SEQUENCE</scope>
</reference>
<dbReference type="Proteomes" id="UP001151760">
    <property type="component" value="Unassembled WGS sequence"/>
</dbReference>
<sequence length="456" mass="52160">MAMGYQNPCYLKQAQQKQQSLYNGKVLLEKHDPPTIYDSKETLELPQESRLKMQLLNKEIKPANYTKINHLSGVFVSQMAKSREELYLSNTFKTANVSKSISIPNEEFLDDTTPSVARKFLNDVKSTIVTLQLDARVQNFEIQFLKEAAKFVQDFQSLANEDNEYLAKHKALELEIERLLRVVISQDIMSIVQNNSIVDTSNLQIELDRTKERLESSYNDMQQKIERLQAQLGDLKGKCKDTPCVSDTLDPLPQKLENKNVELEFQVSNYEKEIAHLKTTYKNLFDSINVTRTQTKLITYSLQNKLHDTIYKNAKLRAQLFDKVSDQKDTSKVTSNLVPTTKESKVIDYDKVIASGMFRIDPRQTSRKDNFVPNKPSKASIRTNPITVSQPHVIIKKAVNADSNGFSSTGVDITTKTRRPQPRSNTKNDRVPSVSKSSRIMNKEVEVEDHPRNLLL</sequence>
<dbReference type="EMBL" id="BQNB010013399">
    <property type="protein sequence ID" value="GJT15481.1"/>
    <property type="molecule type" value="Genomic_DNA"/>
</dbReference>
<gene>
    <name evidence="3" type="ORF">Tco_0874187</name>
</gene>
<evidence type="ECO:0000313" key="4">
    <source>
        <dbReference type="Proteomes" id="UP001151760"/>
    </source>
</evidence>
<feature type="compositionally biased region" description="Basic and acidic residues" evidence="2">
    <location>
        <begin position="441"/>
        <end position="456"/>
    </location>
</feature>
<keyword evidence="1" id="KW-0175">Coiled coil</keyword>
<accession>A0ABQ5BP21</accession>
<comment type="caution">
    <text evidence="3">The sequence shown here is derived from an EMBL/GenBank/DDBJ whole genome shotgun (WGS) entry which is preliminary data.</text>
</comment>
<evidence type="ECO:0000313" key="3">
    <source>
        <dbReference type="EMBL" id="GJT15481.1"/>
    </source>
</evidence>
<evidence type="ECO:0000256" key="2">
    <source>
        <dbReference type="SAM" id="MobiDB-lite"/>
    </source>
</evidence>
<evidence type="ECO:0000256" key="1">
    <source>
        <dbReference type="SAM" id="Coils"/>
    </source>
</evidence>
<feature type="coiled-coil region" evidence="1">
    <location>
        <begin position="204"/>
        <end position="280"/>
    </location>
</feature>
<name>A0ABQ5BP21_9ASTR</name>
<organism evidence="3 4">
    <name type="scientific">Tanacetum coccineum</name>
    <dbReference type="NCBI Taxonomy" id="301880"/>
    <lineage>
        <taxon>Eukaryota</taxon>
        <taxon>Viridiplantae</taxon>
        <taxon>Streptophyta</taxon>
        <taxon>Embryophyta</taxon>
        <taxon>Tracheophyta</taxon>
        <taxon>Spermatophyta</taxon>
        <taxon>Magnoliopsida</taxon>
        <taxon>eudicotyledons</taxon>
        <taxon>Gunneridae</taxon>
        <taxon>Pentapetalae</taxon>
        <taxon>asterids</taxon>
        <taxon>campanulids</taxon>
        <taxon>Asterales</taxon>
        <taxon>Asteraceae</taxon>
        <taxon>Asteroideae</taxon>
        <taxon>Anthemideae</taxon>
        <taxon>Anthemidinae</taxon>
        <taxon>Tanacetum</taxon>
    </lineage>
</organism>
<proteinExistence type="predicted"/>
<reference evidence="3" key="1">
    <citation type="journal article" date="2022" name="Int. J. Mol. Sci.">
        <title>Draft Genome of Tanacetum Coccineum: Genomic Comparison of Closely Related Tanacetum-Family Plants.</title>
        <authorList>
            <person name="Yamashiro T."/>
            <person name="Shiraishi A."/>
            <person name="Nakayama K."/>
            <person name="Satake H."/>
        </authorList>
    </citation>
    <scope>NUCLEOTIDE SEQUENCE</scope>
</reference>
<keyword evidence="4" id="KW-1185">Reference proteome</keyword>